<feature type="compositionally biased region" description="Basic and acidic residues" evidence="1">
    <location>
        <begin position="1"/>
        <end position="12"/>
    </location>
</feature>
<name>A0AAV9EK73_ACOCL</name>
<dbReference type="GO" id="GO:0009707">
    <property type="term" value="C:chloroplast outer membrane"/>
    <property type="evidence" value="ECO:0007669"/>
    <property type="project" value="TreeGrafter"/>
</dbReference>
<keyword evidence="4" id="KW-1185">Reference proteome</keyword>
<dbReference type="PANTHER" id="PTHR33982">
    <property type="entry name" value="OUTER ENVELOPE MEMBRANE PROTEIN 7-RELATED"/>
    <property type="match status" value="1"/>
</dbReference>
<dbReference type="EMBL" id="JAUJYO010000006">
    <property type="protein sequence ID" value="KAK1313787.1"/>
    <property type="molecule type" value="Genomic_DNA"/>
</dbReference>
<dbReference type="Proteomes" id="UP001180020">
    <property type="component" value="Unassembled WGS sequence"/>
</dbReference>
<reference evidence="3" key="1">
    <citation type="journal article" date="2023" name="Nat. Commun.">
        <title>Diploid and tetraploid genomes of Acorus and the evolution of monocots.</title>
        <authorList>
            <person name="Ma L."/>
            <person name="Liu K.W."/>
            <person name="Li Z."/>
            <person name="Hsiao Y.Y."/>
            <person name="Qi Y."/>
            <person name="Fu T."/>
            <person name="Tang G.D."/>
            <person name="Zhang D."/>
            <person name="Sun W.H."/>
            <person name="Liu D.K."/>
            <person name="Li Y."/>
            <person name="Chen G.Z."/>
            <person name="Liu X.D."/>
            <person name="Liao X.Y."/>
            <person name="Jiang Y.T."/>
            <person name="Yu X."/>
            <person name="Hao Y."/>
            <person name="Huang J."/>
            <person name="Zhao X.W."/>
            <person name="Ke S."/>
            <person name="Chen Y.Y."/>
            <person name="Wu W.L."/>
            <person name="Hsu J.L."/>
            <person name="Lin Y.F."/>
            <person name="Huang M.D."/>
            <person name="Li C.Y."/>
            <person name="Huang L."/>
            <person name="Wang Z.W."/>
            <person name="Zhao X."/>
            <person name="Zhong W.Y."/>
            <person name="Peng D.H."/>
            <person name="Ahmad S."/>
            <person name="Lan S."/>
            <person name="Zhang J.S."/>
            <person name="Tsai W.C."/>
            <person name="Van de Peer Y."/>
            <person name="Liu Z.J."/>
        </authorList>
    </citation>
    <scope>NUCLEOTIDE SEQUENCE</scope>
    <source>
        <strain evidence="3">CP</strain>
    </source>
</reference>
<proteinExistence type="predicted"/>
<keyword evidence="2" id="KW-0812">Transmembrane</keyword>
<evidence type="ECO:0000256" key="1">
    <source>
        <dbReference type="SAM" id="MobiDB-lite"/>
    </source>
</evidence>
<dbReference type="InterPro" id="IPR038944">
    <property type="entry name" value="OEP7-like"/>
</dbReference>
<feature type="region of interest" description="Disordered" evidence="1">
    <location>
        <begin position="107"/>
        <end position="146"/>
    </location>
</feature>
<feature type="region of interest" description="Disordered" evidence="1">
    <location>
        <begin position="1"/>
        <end position="33"/>
    </location>
</feature>
<comment type="caution">
    <text evidence="3">The sequence shown here is derived from an EMBL/GenBank/DDBJ whole genome shotgun (WGS) entry which is preliminary data.</text>
</comment>
<feature type="compositionally biased region" description="Basic and acidic residues" evidence="1">
    <location>
        <begin position="55"/>
        <end position="74"/>
    </location>
</feature>
<accession>A0AAV9EK73</accession>
<evidence type="ECO:0000313" key="4">
    <source>
        <dbReference type="Proteomes" id="UP001180020"/>
    </source>
</evidence>
<feature type="compositionally biased region" description="Polar residues" evidence="1">
    <location>
        <begin position="18"/>
        <end position="31"/>
    </location>
</feature>
<organism evidence="3 4">
    <name type="scientific">Acorus calamus</name>
    <name type="common">Sweet flag</name>
    <dbReference type="NCBI Taxonomy" id="4465"/>
    <lineage>
        <taxon>Eukaryota</taxon>
        <taxon>Viridiplantae</taxon>
        <taxon>Streptophyta</taxon>
        <taxon>Embryophyta</taxon>
        <taxon>Tracheophyta</taxon>
        <taxon>Spermatophyta</taxon>
        <taxon>Magnoliopsida</taxon>
        <taxon>Liliopsida</taxon>
        <taxon>Acoraceae</taxon>
        <taxon>Acorus</taxon>
    </lineage>
</organism>
<evidence type="ECO:0000313" key="3">
    <source>
        <dbReference type="EMBL" id="KAK1313787.1"/>
    </source>
</evidence>
<feature type="compositionally biased region" description="Low complexity" evidence="1">
    <location>
        <begin position="126"/>
        <end position="135"/>
    </location>
</feature>
<feature type="transmembrane region" description="Helical" evidence="2">
    <location>
        <begin position="75"/>
        <end position="93"/>
    </location>
</feature>
<dbReference type="AlphaFoldDB" id="A0AAV9EK73"/>
<protein>
    <submittedName>
        <fullName evidence="3">Uncharacterized protein</fullName>
    </submittedName>
</protein>
<gene>
    <name evidence="3" type="ORF">QJS10_CPA06g01697</name>
</gene>
<feature type="compositionally biased region" description="Pro residues" evidence="1">
    <location>
        <begin position="136"/>
        <end position="146"/>
    </location>
</feature>
<keyword evidence="2" id="KW-1133">Transmembrane helix</keyword>
<feature type="region of interest" description="Disordered" evidence="1">
    <location>
        <begin position="52"/>
        <end position="75"/>
    </location>
</feature>
<keyword evidence="2" id="KW-0472">Membrane</keyword>
<reference evidence="3" key="2">
    <citation type="submission" date="2023-06" db="EMBL/GenBank/DDBJ databases">
        <authorList>
            <person name="Ma L."/>
            <person name="Liu K.-W."/>
            <person name="Li Z."/>
            <person name="Hsiao Y.-Y."/>
            <person name="Qi Y."/>
            <person name="Fu T."/>
            <person name="Tang G."/>
            <person name="Zhang D."/>
            <person name="Sun W.-H."/>
            <person name="Liu D.-K."/>
            <person name="Li Y."/>
            <person name="Chen G.-Z."/>
            <person name="Liu X.-D."/>
            <person name="Liao X.-Y."/>
            <person name="Jiang Y.-T."/>
            <person name="Yu X."/>
            <person name="Hao Y."/>
            <person name="Huang J."/>
            <person name="Zhao X.-W."/>
            <person name="Ke S."/>
            <person name="Chen Y.-Y."/>
            <person name="Wu W.-L."/>
            <person name="Hsu J.-L."/>
            <person name="Lin Y.-F."/>
            <person name="Huang M.-D."/>
            <person name="Li C.-Y."/>
            <person name="Huang L."/>
            <person name="Wang Z.-W."/>
            <person name="Zhao X."/>
            <person name="Zhong W.-Y."/>
            <person name="Peng D.-H."/>
            <person name="Ahmad S."/>
            <person name="Lan S."/>
            <person name="Zhang J.-S."/>
            <person name="Tsai W.-C."/>
            <person name="Van De Peer Y."/>
            <person name="Liu Z.-J."/>
        </authorList>
    </citation>
    <scope>NUCLEOTIDE SEQUENCE</scope>
    <source>
        <strain evidence="3">CP</strain>
        <tissue evidence="3">Leaves</tissue>
    </source>
</reference>
<sequence length="146" mass="16317">MGPTENHNDSSEIGRPISQRNQPINTIQPSDPSRLEGQFRLFRFTIWRPFVHSHTQRERQREREREMKNRERNQSLKASLVVFGGLLFGWMAIEIAFKPLLDKVRGAISKSDPSRDPDDDEGGDGASASAADPSSSSPPPPPPPSD</sequence>
<evidence type="ECO:0000256" key="2">
    <source>
        <dbReference type="SAM" id="Phobius"/>
    </source>
</evidence>
<dbReference type="PANTHER" id="PTHR33982:SF5">
    <property type="entry name" value="OUTER ENVELOPE MEMBRANE PROTEIN 7"/>
    <property type="match status" value="1"/>
</dbReference>